<keyword evidence="4 5" id="KW-1267">Proteomics identification</keyword>
<proteinExistence type="evidence at protein level"/>
<evidence type="ECO:0007829" key="5">
    <source>
        <dbReference type="ProteomicsDB" id="F4K9U7"/>
    </source>
</evidence>
<evidence type="ECO:0000313" key="3">
    <source>
        <dbReference type="Proteomes" id="UP000006548"/>
    </source>
</evidence>
<dbReference type="eggNOG" id="ENOG502R5Q5">
    <property type="taxonomic scope" value="Eukaryota"/>
</dbReference>
<dbReference type="AlphaFoldDB" id="F4K9U7"/>
<name>F4K9U7_ARATH</name>
<reference evidence="2 3" key="1">
    <citation type="journal article" date="2000" name="Nature">
        <title>Sequence and analysis of chromosome 5 of the plant Arabidopsis thaliana.</title>
        <authorList>
            <consortium name="Kazusa DNA Research Institute"/>
            <consortium name="Cold Spring Harbor and Washington University in St Louis Sequencing Consortium"/>
            <consortium name="European Union Arabidopsis Genome Sequencing Consortium"/>
            <person name="Tabata S."/>
            <person name="Kaneko T."/>
            <person name="Nakamura Y."/>
            <person name="Kotani H."/>
            <person name="Kato T."/>
            <person name="Asamizu E."/>
            <person name="Miyajima N."/>
            <person name="Sasamoto S."/>
            <person name="Kimura T."/>
            <person name="Hosouchi T."/>
            <person name="Kawashima K."/>
            <person name="Kohara M."/>
            <person name="Matsumoto M."/>
            <person name="Matsuno A."/>
            <person name="Muraki A."/>
            <person name="Nakayama S."/>
            <person name="Nakazaki N."/>
            <person name="Naruo K."/>
            <person name="Okumura S."/>
            <person name="Shinpo S."/>
            <person name="Takeuchi C."/>
            <person name="Wada T."/>
            <person name="Watanabe A."/>
            <person name="Yamada M."/>
            <person name="Yasuda M."/>
            <person name="Sato S."/>
            <person name="de la Bastide M."/>
            <person name="Huang E."/>
            <person name="Spiegel L."/>
            <person name="Gnoj L."/>
            <person name="O'Shaughnessy A."/>
            <person name="Preston R."/>
            <person name="Habermann K."/>
            <person name="Murray J."/>
            <person name="Johnson D."/>
            <person name="Rohlfing T."/>
            <person name="Nelson J."/>
            <person name="Stoneking T."/>
            <person name="Pepin K."/>
            <person name="Spieth J."/>
            <person name="Sekhon M."/>
            <person name="Armstrong J."/>
            <person name="Becker M."/>
            <person name="Belter E."/>
            <person name="Cordum H."/>
            <person name="Cordes M."/>
            <person name="Courtney L."/>
            <person name="Courtney W."/>
            <person name="Dante M."/>
            <person name="Du H."/>
            <person name="Edwards J."/>
            <person name="Fryman J."/>
            <person name="Haakensen B."/>
            <person name="Lamar E."/>
            <person name="Latreille P."/>
            <person name="Leonard S."/>
            <person name="Meyer R."/>
            <person name="Mulvaney E."/>
            <person name="Ozersky P."/>
            <person name="Riley A."/>
            <person name="Strowmatt C."/>
            <person name="Wagner-McPherson C."/>
            <person name="Wollam A."/>
            <person name="Yoakum M."/>
            <person name="Bell M."/>
            <person name="Dedhia N."/>
            <person name="Parnell L."/>
            <person name="Shah R."/>
            <person name="Rodriguez M."/>
            <person name="See L.H."/>
            <person name="Vil D."/>
            <person name="Baker J."/>
            <person name="Kirchoff K."/>
            <person name="Toth K."/>
            <person name="King L."/>
            <person name="Bahret A."/>
            <person name="Miller B."/>
            <person name="Marra M."/>
            <person name="Martienssen R."/>
            <person name="McCombie W.R."/>
            <person name="Wilson R.K."/>
            <person name="Murphy G."/>
            <person name="Bancroft I."/>
            <person name="Volckaert G."/>
            <person name="Wambutt R."/>
            <person name="Dusterhoft A."/>
            <person name="Stiekema W."/>
            <person name="Pohl T."/>
            <person name="Entian K.D."/>
            <person name="Terryn N."/>
            <person name="Hartley N."/>
            <person name="Bent E."/>
            <person name="Johnson S."/>
            <person name="Langham S.A."/>
            <person name="McCullagh B."/>
            <person name="Robben J."/>
            <person name="Grymonprez B."/>
            <person name="Zimmermann W."/>
            <person name="Ramsperger U."/>
            <person name="Wedler H."/>
            <person name="Balke K."/>
            <person name="Wedler E."/>
            <person name="Peters S."/>
            <person name="van Staveren M."/>
            <person name="Dirkse W."/>
            <person name="Mooijman P."/>
            <person name="Lankhorst R.K."/>
            <person name="Weitzenegger T."/>
            <person name="Bothe G."/>
            <person name="Rose M."/>
            <person name="Hauf J."/>
            <person name="Berneiser S."/>
            <person name="Hempel S."/>
            <person name="Feldpausch M."/>
            <person name="Lamberth S."/>
            <person name="Villarroel R."/>
            <person name="Gielen J."/>
            <person name="Ardiles W."/>
            <person name="Bents O."/>
            <person name="Lemcke K."/>
            <person name="Kolesov G."/>
            <person name="Mayer K."/>
            <person name="Rudd S."/>
            <person name="Schoof H."/>
            <person name="Schueller C."/>
            <person name="Zaccaria P."/>
            <person name="Mewes H.W."/>
            <person name="Bevan M."/>
            <person name="Fransz P."/>
        </authorList>
    </citation>
    <scope>NUCLEOTIDE SEQUENCE [LARGE SCALE GENOMIC DNA]</scope>
    <source>
        <strain evidence="3">cv. Columbia</strain>
    </source>
</reference>
<dbReference type="EMBL" id="CP002688">
    <property type="protein sequence ID" value="AED93014.1"/>
    <property type="molecule type" value="Genomic_DNA"/>
</dbReference>
<dbReference type="FunCoup" id="F4K9U7">
    <property type="interactions" value="2152"/>
</dbReference>
<evidence type="ECO:0000313" key="2">
    <source>
        <dbReference type="EMBL" id="AED93014.1"/>
    </source>
</evidence>
<accession>F4K9U7</accession>
<dbReference type="PANTHER" id="PTHR34118:SF1">
    <property type="entry name" value="NF-KAPPA-B INHIBITOR-LIKE PROTEIN"/>
    <property type="match status" value="1"/>
</dbReference>
<protein>
    <submittedName>
        <fullName evidence="2">NF-kappa-B inhibitor-like protein</fullName>
    </submittedName>
</protein>
<dbReference type="PANTHER" id="PTHR34118">
    <property type="entry name" value="NF-KAPPA-B INHIBITOR-LIKE PROTEIN-RELATED"/>
    <property type="match status" value="1"/>
</dbReference>
<dbReference type="ProteomicsDB" id="217855"/>
<evidence type="ECO:0000313" key="1">
    <source>
        <dbReference type="Araport" id="AT5G22340"/>
    </source>
</evidence>
<dbReference type="TAIR" id="AT5G22340"/>
<gene>
    <name evidence="2" type="primary">MWD9.13</name>
    <name evidence="2" type="synonym">MWD9_13</name>
    <name evidence="1 2" type="ordered locus">At5g22340</name>
</gene>
<organism evidence="2 3">
    <name type="scientific">Arabidopsis thaliana</name>
    <name type="common">Mouse-ear cress</name>
    <dbReference type="NCBI Taxonomy" id="3702"/>
    <lineage>
        <taxon>Eukaryota</taxon>
        <taxon>Viridiplantae</taxon>
        <taxon>Streptophyta</taxon>
        <taxon>Embryophyta</taxon>
        <taxon>Tracheophyta</taxon>
        <taxon>Spermatophyta</taxon>
        <taxon>Magnoliopsida</taxon>
        <taxon>eudicotyledons</taxon>
        <taxon>Gunneridae</taxon>
        <taxon>Pentapetalae</taxon>
        <taxon>rosids</taxon>
        <taxon>malvids</taxon>
        <taxon>Brassicales</taxon>
        <taxon>Brassicaceae</taxon>
        <taxon>Camelineae</taxon>
        <taxon>Arabidopsis</taxon>
    </lineage>
</organism>
<dbReference type="ExpressionAtlas" id="F4K9U7">
    <property type="expression patterns" value="baseline and differential"/>
</dbReference>
<dbReference type="Proteomes" id="UP000006548">
    <property type="component" value="Chromosome 5"/>
</dbReference>
<dbReference type="KEGG" id="ath:AT5G22340"/>
<dbReference type="RefSeq" id="NP_001031922.1">
    <property type="nucleotide sequence ID" value="NM_001036845.1"/>
</dbReference>
<evidence type="ECO:0007829" key="4">
    <source>
        <dbReference type="PeptideAtlas" id="F4K9U7"/>
    </source>
</evidence>
<dbReference type="GeneID" id="832294"/>
<dbReference type="PaxDb" id="3702-AT5G22340.2"/>
<sequence length="340" mass="38304">MESLSIPAASWFSGGTIPPTKVRVSPPHHLRRPPNRNSHRLAAINAASRSVSELVEEDVLQMFMKDREENGDFISKVSDRLWLKEILESIDVNSNGASSSAVELDDTRESLIDGADDDESGFLKLKPTQEWIGWESDSAPMNKKALAKALRDDSERRKKFNFLKYEALKRELMYLSIVIGTGCSGYCLLALSVQAAVSYAVGVLFSCLYLQLLYGYADGLSREAVPDIFLKKKSKKIGIRSEDLEDFVVRTIRGSGMALSSPRLVIPAAIYGLWILSHKYFQNDLFDFQFQQWLVCLYTKLQLSFKCTETTKIFSSSSQMTTNCKVHKRPSEIDQETTEL</sequence>
<dbReference type="Araport" id="AT5G22340"/>
<reference evidence="3" key="2">
    <citation type="journal article" date="2017" name="Plant J.">
        <title>Araport11: a complete reannotation of the Arabidopsis thaliana reference genome.</title>
        <authorList>
            <person name="Cheng C.Y."/>
            <person name="Krishnakumar V."/>
            <person name="Chan A.P."/>
            <person name="Thibaud-Nissen F."/>
            <person name="Schobel S."/>
            <person name="Town C.D."/>
        </authorList>
    </citation>
    <scope>GENOME REANNOTATION</scope>
    <source>
        <strain evidence="3">cv. Columbia</strain>
    </source>
</reference>
<dbReference type="InParanoid" id="F4K9U7"/>
<keyword evidence="3" id="KW-1185">Reference proteome</keyword>
<dbReference type="PhylomeDB" id="F4K9U7"/>